<accession>A0A923RW27</accession>
<dbReference type="PROSITE" id="PS51186">
    <property type="entry name" value="GNAT"/>
    <property type="match status" value="1"/>
</dbReference>
<protein>
    <submittedName>
        <fullName evidence="2">GNAT family N-acetyltransferase</fullName>
    </submittedName>
</protein>
<evidence type="ECO:0000259" key="1">
    <source>
        <dbReference type="PROSITE" id="PS51186"/>
    </source>
</evidence>
<dbReference type="RefSeq" id="WP_054327726.1">
    <property type="nucleotide sequence ID" value="NZ_JACOPL010000003.1"/>
</dbReference>
<keyword evidence="3" id="KW-1185">Reference proteome</keyword>
<dbReference type="Proteomes" id="UP000606499">
    <property type="component" value="Unassembled WGS sequence"/>
</dbReference>
<gene>
    <name evidence="2" type="ORF">H8S45_04835</name>
</gene>
<evidence type="ECO:0000313" key="2">
    <source>
        <dbReference type="EMBL" id="MBC5724786.1"/>
    </source>
</evidence>
<dbReference type="GO" id="GO:0016747">
    <property type="term" value="F:acyltransferase activity, transferring groups other than amino-acyl groups"/>
    <property type="evidence" value="ECO:0007669"/>
    <property type="project" value="InterPro"/>
</dbReference>
<feature type="domain" description="N-acetyltransferase" evidence="1">
    <location>
        <begin position="1"/>
        <end position="163"/>
    </location>
</feature>
<dbReference type="EMBL" id="JACOPL010000003">
    <property type="protein sequence ID" value="MBC5724786.1"/>
    <property type="molecule type" value="Genomic_DNA"/>
</dbReference>
<dbReference type="AlphaFoldDB" id="A0A923RW27"/>
<evidence type="ECO:0000313" key="3">
    <source>
        <dbReference type="Proteomes" id="UP000606499"/>
    </source>
</evidence>
<reference evidence="2" key="1">
    <citation type="submission" date="2020-08" db="EMBL/GenBank/DDBJ databases">
        <title>Genome public.</title>
        <authorList>
            <person name="Liu C."/>
            <person name="Sun Q."/>
        </authorList>
    </citation>
    <scope>NUCLEOTIDE SEQUENCE</scope>
    <source>
        <strain evidence="2">NSJ-28</strain>
    </source>
</reference>
<sequence>MEIRHAAPADLPDLLALFDAARRFMAQNGNPHQWGRRFPTKEMLEADISAQRSYICEDEGRLAAAFCFTTEEEPTYRVIREGAWLDDAPYGVVHRIAAAEHGRGAAAFCLEWCLARCGNIRIDTHRDNQPMQRLLARLGYTFCGLIDLKNGRGERLAYQKRSR</sequence>
<dbReference type="Pfam" id="PF00583">
    <property type="entry name" value="Acetyltransf_1"/>
    <property type="match status" value="1"/>
</dbReference>
<dbReference type="SUPFAM" id="SSF55729">
    <property type="entry name" value="Acyl-CoA N-acyltransferases (Nat)"/>
    <property type="match status" value="1"/>
</dbReference>
<proteinExistence type="predicted"/>
<name>A0A923RW27_9FIRM</name>
<dbReference type="Gene3D" id="3.40.630.30">
    <property type="match status" value="1"/>
</dbReference>
<organism evidence="2 3">
    <name type="scientific">Agathobaculum faecis</name>
    <dbReference type="NCBI Taxonomy" id="2763013"/>
    <lineage>
        <taxon>Bacteria</taxon>
        <taxon>Bacillati</taxon>
        <taxon>Bacillota</taxon>
        <taxon>Clostridia</taxon>
        <taxon>Eubacteriales</taxon>
        <taxon>Butyricicoccaceae</taxon>
        <taxon>Agathobaculum</taxon>
    </lineage>
</organism>
<comment type="caution">
    <text evidence="2">The sequence shown here is derived from an EMBL/GenBank/DDBJ whole genome shotgun (WGS) entry which is preliminary data.</text>
</comment>
<dbReference type="InterPro" id="IPR016181">
    <property type="entry name" value="Acyl_CoA_acyltransferase"/>
</dbReference>
<dbReference type="InterPro" id="IPR000182">
    <property type="entry name" value="GNAT_dom"/>
</dbReference>